<dbReference type="EMBL" id="CP012673">
    <property type="protein sequence ID" value="AUX48310.1"/>
    <property type="molecule type" value="Genomic_DNA"/>
</dbReference>
<reference evidence="2 3" key="1">
    <citation type="submission" date="2015-09" db="EMBL/GenBank/DDBJ databases">
        <title>Sorangium comparison.</title>
        <authorList>
            <person name="Zaburannyi N."/>
            <person name="Bunk B."/>
            <person name="Overmann J."/>
            <person name="Mueller R."/>
        </authorList>
    </citation>
    <scope>NUCLEOTIDE SEQUENCE [LARGE SCALE GENOMIC DNA]</scope>
    <source>
        <strain evidence="2 3">So ce26</strain>
    </source>
</reference>
<protein>
    <submittedName>
        <fullName evidence="2">Uncharacterized protein</fullName>
    </submittedName>
</protein>
<accession>A0A2L0F9R3</accession>
<feature type="region of interest" description="Disordered" evidence="1">
    <location>
        <begin position="16"/>
        <end position="79"/>
    </location>
</feature>
<evidence type="ECO:0000313" key="2">
    <source>
        <dbReference type="EMBL" id="AUX48310.1"/>
    </source>
</evidence>
<dbReference type="AlphaFoldDB" id="A0A2L0F9R3"/>
<dbReference type="Proteomes" id="UP000238348">
    <property type="component" value="Chromosome"/>
</dbReference>
<sequence length="79" mass="8287">MRPPRSSVSCVLRAWAAQSARPHASSTRAPPPPRKRLAVPRVHSPKPPYPPSMSAARAKPAGCPGKSSAPMIAPCENPA</sequence>
<evidence type="ECO:0000313" key="3">
    <source>
        <dbReference type="Proteomes" id="UP000238348"/>
    </source>
</evidence>
<gene>
    <name evidence="2" type="ORF">SOCE26_098440</name>
</gene>
<proteinExistence type="predicted"/>
<name>A0A2L0F9R3_SORCE</name>
<evidence type="ECO:0000256" key="1">
    <source>
        <dbReference type="SAM" id="MobiDB-lite"/>
    </source>
</evidence>
<organism evidence="2 3">
    <name type="scientific">Sorangium cellulosum</name>
    <name type="common">Polyangium cellulosum</name>
    <dbReference type="NCBI Taxonomy" id="56"/>
    <lineage>
        <taxon>Bacteria</taxon>
        <taxon>Pseudomonadati</taxon>
        <taxon>Myxococcota</taxon>
        <taxon>Polyangia</taxon>
        <taxon>Polyangiales</taxon>
        <taxon>Polyangiaceae</taxon>
        <taxon>Sorangium</taxon>
    </lineage>
</organism>